<comment type="caution">
    <text evidence="1">The sequence shown here is derived from an EMBL/GenBank/DDBJ whole genome shotgun (WGS) entry which is preliminary data.</text>
</comment>
<dbReference type="AlphaFoldDB" id="A0A4R7Q5K8"/>
<dbReference type="OrthoDB" id="9806869at2"/>
<dbReference type="NCBIfam" id="TIGR04256">
    <property type="entry name" value="GxxExxY"/>
    <property type="match status" value="1"/>
</dbReference>
<dbReference type="EMBL" id="SOBW01000007">
    <property type="protein sequence ID" value="TDU42837.1"/>
    <property type="molecule type" value="Genomic_DNA"/>
</dbReference>
<accession>A0A4R7Q5K8</accession>
<gene>
    <name evidence="1" type="ORF">BXY82_0236</name>
</gene>
<dbReference type="InterPro" id="IPR026350">
    <property type="entry name" value="GxxExxY"/>
</dbReference>
<organism evidence="1 2">
    <name type="scientific">Gelidibacter sediminis</name>
    <dbReference type="NCBI Taxonomy" id="1608710"/>
    <lineage>
        <taxon>Bacteria</taxon>
        <taxon>Pseudomonadati</taxon>
        <taxon>Bacteroidota</taxon>
        <taxon>Flavobacteriia</taxon>
        <taxon>Flavobacteriales</taxon>
        <taxon>Flavobacteriaceae</taxon>
        <taxon>Gelidibacter</taxon>
    </lineage>
</organism>
<name>A0A4R7Q5K8_9FLAO</name>
<dbReference type="Pfam" id="PF13366">
    <property type="entry name" value="PDDEXK_3"/>
    <property type="match status" value="1"/>
</dbReference>
<keyword evidence="2" id="KW-1185">Reference proteome</keyword>
<protein>
    <submittedName>
        <fullName evidence="1">GxxExxY protein</fullName>
    </submittedName>
</protein>
<evidence type="ECO:0000313" key="1">
    <source>
        <dbReference type="EMBL" id="TDU42837.1"/>
    </source>
</evidence>
<sequence>MNENLIYREEAYKIVGICMEVHRELGKGFNEVVYSDALEIEFIEHNINYLREKRYLISYKGNILSHQYKADFIIDDKIVLEIKAIECLNTAHLKQTLNYLAVSKLKPGLLINFGEDSLKYKRVVL</sequence>
<dbReference type="Proteomes" id="UP000294689">
    <property type="component" value="Unassembled WGS sequence"/>
</dbReference>
<reference evidence="1 2" key="1">
    <citation type="submission" date="2019-03" db="EMBL/GenBank/DDBJ databases">
        <title>Genomic Encyclopedia of Archaeal and Bacterial Type Strains, Phase II (KMG-II): from individual species to whole genera.</title>
        <authorList>
            <person name="Goeker M."/>
        </authorList>
    </citation>
    <scope>NUCLEOTIDE SEQUENCE [LARGE SCALE GENOMIC DNA]</scope>
    <source>
        <strain evidence="1 2">DSM 28135</strain>
    </source>
</reference>
<dbReference type="RefSeq" id="WP_133756347.1">
    <property type="nucleotide sequence ID" value="NZ_SOBW01000007.1"/>
</dbReference>
<evidence type="ECO:0000313" key="2">
    <source>
        <dbReference type="Proteomes" id="UP000294689"/>
    </source>
</evidence>
<proteinExistence type="predicted"/>